<accession>A0A4C1V5R5</accession>
<gene>
    <name evidence="2" type="ORF">EVAR_20971_1</name>
</gene>
<sequence length="361" mass="39978">MKNSLHASLRATGLEGGFSPAAPAAGPAPHHYNNYHFPPVHTPEFWREPVREYPTSSQEIGNALVTPLRLRVSMGGGHLLSDGSPARLSLEHAIRKKIMYSNQTVKAIQQEYNVIAGRGRSRRLALPELAATGHNVHRSTVYANMECRLSEPRLTERPFIRTVVRAGQHPCPARVSLAPPALQFSCTCRDSFTCYCTHHTRQRPNGYEQKSKKGHSPAAPVDSPATRTPEDHGERPNLESRLPQLPDNSISYPELKIVVTKLLPTINGELACVIAWLTSNLSCYEDFIDTGRRSEQMIRRVISVKHRMAEVGVVGVEAGQDRARAGTTNGNTPPLITHNPHAKVLHCACHFNALVLYRKNI</sequence>
<protein>
    <submittedName>
        <fullName evidence="2">Uncharacterized protein</fullName>
    </submittedName>
</protein>
<evidence type="ECO:0000313" key="2">
    <source>
        <dbReference type="EMBL" id="GBP33860.1"/>
    </source>
</evidence>
<feature type="region of interest" description="Disordered" evidence="1">
    <location>
        <begin position="202"/>
        <end position="245"/>
    </location>
</feature>
<dbReference type="OrthoDB" id="2155209at2759"/>
<proteinExistence type="predicted"/>
<evidence type="ECO:0000313" key="3">
    <source>
        <dbReference type="Proteomes" id="UP000299102"/>
    </source>
</evidence>
<feature type="compositionally biased region" description="Basic and acidic residues" evidence="1">
    <location>
        <begin position="228"/>
        <end position="238"/>
    </location>
</feature>
<evidence type="ECO:0000256" key="1">
    <source>
        <dbReference type="SAM" id="MobiDB-lite"/>
    </source>
</evidence>
<organism evidence="2 3">
    <name type="scientific">Eumeta variegata</name>
    <name type="common">Bagworm moth</name>
    <name type="synonym">Eumeta japonica</name>
    <dbReference type="NCBI Taxonomy" id="151549"/>
    <lineage>
        <taxon>Eukaryota</taxon>
        <taxon>Metazoa</taxon>
        <taxon>Ecdysozoa</taxon>
        <taxon>Arthropoda</taxon>
        <taxon>Hexapoda</taxon>
        <taxon>Insecta</taxon>
        <taxon>Pterygota</taxon>
        <taxon>Neoptera</taxon>
        <taxon>Endopterygota</taxon>
        <taxon>Lepidoptera</taxon>
        <taxon>Glossata</taxon>
        <taxon>Ditrysia</taxon>
        <taxon>Tineoidea</taxon>
        <taxon>Psychidae</taxon>
        <taxon>Oiketicinae</taxon>
        <taxon>Eumeta</taxon>
    </lineage>
</organism>
<dbReference type="EMBL" id="BGZK01000280">
    <property type="protein sequence ID" value="GBP33860.1"/>
    <property type="molecule type" value="Genomic_DNA"/>
</dbReference>
<dbReference type="Proteomes" id="UP000299102">
    <property type="component" value="Unassembled WGS sequence"/>
</dbReference>
<keyword evidence="3" id="KW-1185">Reference proteome</keyword>
<comment type="caution">
    <text evidence="2">The sequence shown here is derived from an EMBL/GenBank/DDBJ whole genome shotgun (WGS) entry which is preliminary data.</text>
</comment>
<dbReference type="AlphaFoldDB" id="A0A4C1V5R5"/>
<name>A0A4C1V5R5_EUMVA</name>
<reference evidence="2 3" key="1">
    <citation type="journal article" date="2019" name="Commun. Biol.">
        <title>The bagworm genome reveals a unique fibroin gene that provides high tensile strength.</title>
        <authorList>
            <person name="Kono N."/>
            <person name="Nakamura H."/>
            <person name="Ohtoshi R."/>
            <person name="Tomita M."/>
            <person name="Numata K."/>
            <person name="Arakawa K."/>
        </authorList>
    </citation>
    <scope>NUCLEOTIDE SEQUENCE [LARGE SCALE GENOMIC DNA]</scope>
</reference>